<dbReference type="AlphaFoldDB" id="A0A8H6WCW8"/>
<evidence type="ECO:0000313" key="1">
    <source>
        <dbReference type="EMBL" id="KAF7311866.1"/>
    </source>
</evidence>
<dbReference type="RefSeq" id="XP_037223974.1">
    <property type="nucleotide sequence ID" value="XM_037358879.1"/>
</dbReference>
<dbReference type="GeneID" id="59341395"/>
<keyword evidence="2" id="KW-1185">Reference proteome</keyword>
<sequence length="503" mass="57484">MNSSHPTSLKRTTMTKFKDLPLEILEKITAVPTLSTAEQRCARETCRLLKSALDPEFYGVFPLNCAIMASRDALQILQSLQPSREMWNKYARVLHIRWSRKSSEKFPCVVDPQAINDSEPDKDKKVELTTEFLHTMDRIDGVHWDVSFCIPIWLHRAVQETFAPRLPAITSLTLDMRETNPRFLPLFDLSHFGVENVRILRYKGIGGYPPKDSQIGTQLAHVVKSANSNLSVLDIHRLHANDSNLVWKALIGLFENQEESLMPELKLEELRTDTITFELIRFLAMYRGIGIKCLHLQEDGYNCVLGRTDSLLDLFNRHILPRHATILQRLSFGSVYESRWSFGNHWARRLPRLIHKGGLLKLTELAVSLNEKGVIDPSVYGRQTLDSDNGPPMVHTLLSLVPSFPRLERLSISISIPQGYRKSSGCGTHRWTHISRMRNSIVQDIQDFRLGREQRAALLSETLTIAVSWDMKVLFVLVPVPSTESETREEVDGEYMFMSVKAN</sequence>
<evidence type="ECO:0000313" key="2">
    <source>
        <dbReference type="Proteomes" id="UP000636479"/>
    </source>
</evidence>
<evidence type="ECO:0008006" key="3">
    <source>
        <dbReference type="Google" id="ProtNLM"/>
    </source>
</evidence>
<dbReference type="OrthoDB" id="2986625at2759"/>
<name>A0A8H6WCW8_9AGAR</name>
<reference evidence="1" key="1">
    <citation type="submission" date="2020-05" db="EMBL/GenBank/DDBJ databases">
        <title>Mycena genomes resolve the evolution of fungal bioluminescence.</title>
        <authorList>
            <person name="Tsai I.J."/>
        </authorList>
    </citation>
    <scope>NUCLEOTIDE SEQUENCE</scope>
    <source>
        <strain evidence="1">171206Taipei</strain>
    </source>
</reference>
<proteinExistence type="predicted"/>
<gene>
    <name evidence="1" type="ORF">MIND_00197400</name>
</gene>
<protein>
    <recommendedName>
        <fullName evidence="3">F-box domain-containing protein</fullName>
    </recommendedName>
</protein>
<accession>A0A8H6WCW8</accession>
<dbReference type="EMBL" id="JACAZF010000002">
    <property type="protein sequence ID" value="KAF7311866.1"/>
    <property type="molecule type" value="Genomic_DNA"/>
</dbReference>
<dbReference type="Proteomes" id="UP000636479">
    <property type="component" value="Unassembled WGS sequence"/>
</dbReference>
<comment type="caution">
    <text evidence="1">The sequence shown here is derived from an EMBL/GenBank/DDBJ whole genome shotgun (WGS) entry which is preliminary data.</text>
</comment>
<organism evidence="1 2">
    <name type="scientific">Mycena indigotica</name>
    <dbReference type="NCBI Taxonomy" id="2126181"/>
    <lineage>
        <taxon>Eukaryota</taxon>
        <taxon>Fungi</taxon>
        <taxon>Dikarya</taxon>
        <taxon>Basidiomycota</taxon>
        <taxon>Agaricomycotina</taxon>
        <taxon>Agaricomycetes</taxon>
        <taxon>Agaricomycetidae</taxon>
        <taxon>Agaricales</taxon>
        <taxon>Marasmiineae</taxon>
        <taxon>Mycenaceae</taxon>
        <taxon>Mycena</taxon>
    </lineage>
</organism>